<reference evidence="2" key="1">
    <citation type="journal article" date="2024" name="IScience">
        <title>Strigolactones Initiate the Formation of Haustorium-like Structures in Castilleja.</title>
        <authorList>
            <person name="Buerger M."/>
            <person name="Peterson D."/>
            <person name="Chory J."/>
        </authorList>
    </citation>
    <scope>NUCLEOTIDE SEQUENCE [LARGE SCALE GENOMIC DNA]</scope>
</reference>
<dbReference type="Proteomes" id="UP001632038">
    <property type="component" value="Unassembled WGS sequence"/>
</dbReference>
<keyword evidence="2" id="KW-1185">Reference proteome</keyword>
<comment type="caution">
    <text evidence="1">The sequence shown here is derived from an EMBL/GenBank/DDBJ whole genome shotgun (WGS) entry which is preliminary data.</text>
</comment>
<evidence type="ECO:0000313" key="2">
    <source>
        <dbReference type="Proteomes" id="UP001632038"/>
    </source>
</evidence>
<evidence type="ECO:0000313" key="1">
    <source>
        <dbReference type="EMBL" id="KAL3631727.1"/>
    </source>
</evidence>
<accession>A0ABD3CT25</accession>
<dbReference type="AlphaFoldDB" id="A0ABD3CT25"/>
<sequence length="36" mass="4029">MPILVDSYVMFVLKWGRISGGTAATHVTSMFTWIVL</sequence>
<dbReference type="EMBL" id="JAVIJP010000032">
    <property type="protein sequence ID" value="KAL3631727.1"/>
    <property type="molecule type" value="Genomic_DNA"/>
</dbReference>
<name>A0ABD3CT25_9LAMI</name>
<organism evidence="1 2">
    <name type="scientific">Castilleja foliolosa</name>
    <dbReference type="NCBI Taxonomy" id="1961234"/>
    <lineage>
        <taxon>Eukaryota</taxon>
        <taxon>Viridiplantae</taxon>
        <taxon>Streptophyta</taxon>
        <taxon>Embryophyta</taxon>
        <taxon>Tracheophyta</taxon>
        <taxon>Spermatophyta</taxon>
        <taxon>Magnoliopsida</taxon>
        <taxon>eudicotyledons</taxon>
        <taxon>Gunneridae</taxon>
        <taxon>Pentapetalae</taxon>
        <taxon>asterids</taxon>
        <taxon>lamiids</taxon>
        <taxon>Lamiales</taxon>
        <taxon>Orobanchaceae</taxon>
        <taxon>Pedicularideae</taxon>
        <taxon>Castillejinae</taxon>
        <taxon>Castilleja</taxon>
    </lineage>
</organism>
<gene>
    <name evidence="1" type="ORF">CASFOL_024711</name>
</gene>
<protein>
    <submittedName>
        <fullName evidence="1">Uncharacterized protein</fullName>
    </submittedName>
</protein>
<proteinExistence type="predicted"/>